<accession>A0A0D5NEY1</accession>
<dbReference type="KEGG" id="pbj:VN24_01465"/>
<dbReference type="RefSeq" id="WP_045668972.1">
    <property type="nucleotide sequence ID" value="NZ_CP011058.1"/>
</dbReference>
<name>A0A0D5NEY1_9BACL</name>
<dbReference type="AlphaFoldDB" id="A0A0D5NEY1"/>
<dbReference type="HOGENOM" id="CLU_080361_0_0_9"/>
<evidence type="ECO:0000313" key="2">
    <source>
        <dbReference type="EMBL" id="AJY73537.1"/>
    </source>
</evidence>
<keyword evidence="1" id="KW-0732">Signal</keyword>
<sequence length="290" mass="30946">MRKKWLTAGAAFGIGAVMLVVSGVSAMANTSGYDAYKAAMNNTKTAQSVTANVDMTVTDNGTKVLAGTADIKLNKPSNTGSIAATFGDGSQTHSTNVYRQDGNVIIKSSEDEIYRVMKQNDPEWQHDGAMPNPPKAVEQLFDALTGNIKELATVESEPDGGKQASLHLSGSQIPAVVNALGSLAVSKADEHHNGSFTSPDKKVNLPELTDNIKVEKINLDASISPDNLLEQQTAEINISGTDDSGKAHVLVIRLHVDFSGINETTPERIDLTGKQTVEIQNDGTKRGWHH</sequence>
<dbReference type="Gene3D" id="2.50.20.20">
    <property type="match status" value="1"/>
</dbReference>
<dbReference type="STRING" id="1126833.VN24_01465"/>
<reference evidence="2 3" key="1">
    <citation type="journal article" date="2015" name="J. Biotechnol.">
        <title>Complete genome sequence of Paenibacillus beijingensis 7188(T) (=DSM 24997(T)), a novel rhizobacterium from jujube garden soil.</title>
        <authorList>
            <person name="Kwak Y."/>
            <person name="Shin J.H."/>
        </authorList>
    </citation>
    <scope>NUCLEOTIDE SEQUENCE [LARGE SCALE GENOMIC DNA]</scope>
    <source>
        <strain evidence="2 3">DSM 24997</strain>
    </source>
</reference>
<evidence type="ECO:0000313" key="3">
    <source>
        <dbReference type="Proteomes" id="UP000032633"/>
    </source>
</evidence>
<organism evidence="2 3">
    <name type="scientific">Paenibacillus beijingensis</name>
    <dbReference type="NCBI Taxonomy" id="1126833"/>
    <lineage>
        <taxon>Bacteria</taxon>
        <taxon>Bacillati</taxon>
        <taxon>Bacillota</taxon>
        <taxon>Bacilli</taxon>
        <taxon>Bacillales</taxon>
        <taxon>Paenibacillaceae</taxon>
        <taxon>Paenibacillus</taxon>
    </lineage>
</organism>
<feature type="signal peptide" evidence="1">
    <location>
        <begin position="1"/>
        <end position="28"/>
    </location>
</feature>
<proteinExistence type="predicted"/>
<dbReference type="OrthoDB" id="2820357at2"/>
<feature type="chain" id="PRO_5002296209" evidence="1">
    <location>
        <begin position="29"/>
        <end position="290"/>
    </location>
</feature>
<reference evidence="3" key="2">
    <citation type="submission" date="2015-03" db="EMBL/GenBank/DDBJ databases">
        <title>Genome sequence of Paenibacillus beijingensis strain DSM 24997T.</title>
        <authorList>
            <person name="Kwak Y."/>
            <person name="Shin J.-H."/>
        </authorList>
    </citation>
    <scope>NUCLEOTIDE SEQUENCE [LARGE SCALE GENOMIC DNA]</scope>
    <source>
        <strain evidence="3">DSM 24997</strain>
    </source>
</reference>
<gene>
    <name evidence="2" type="ORF">VN24_01465</name>
</gene>
<dbReference type="EMBL" id="CP011058">
    <property type="protein sequence ID" value="AJY73537.1"/>
    <property type="molecule type" value="Genomic_DNA"/>
</dbReference>
<dbReference type="Proteomes" id="UP000032633">
    <property type="component" value="Chromosome"/>
</dbReference>
<keyword evidence="3" id="KW-1185">Reference proteome</keyword>
<protein>
    <submittedName>
        <fullName evidence="2">Uncharacterized protein</fullName>
    </submittedName>
</protein>
<evidence type="ECO:0000256" key="1">
    <source>
        <dbReference type="SAM" id="SignalP"/>
    </source>
</evidence>
<dbReference type="PATRIC" id="fig|1126833.4.peg.328"/>